<reference evidence="3" key="1">
    <citation type="submission" date="2017-09" db="EMBL/GenBank/DDBJ databases">
        <title>Depth-based differentiation of microbial function through sediment-hosted aquifers and enrichment of novel symbionts in the deep terrestrial subsurface.</title>
        <authorList>
            <person name="Probst A.J."/>
            <person name="Ladd B."/>
            <person name="Jarett J.K."/>
            <person name="Geller-Mcgrath D.E."/>
            <person name="Sieber C.M.K."/>
            <person name="Emerson J.B."/>
            <person name="Anantharaman K."/>
            <person name="Thomas B.C."/>
            <person name="Malmstrom R."/>
            <person name="Stieglmeier M."/>
            <person name="Klingl A."/>
            <person name="Woyke T."/>
            <person name="Ryan C.M."/>
            <person name="Banfield J.F."/>
        </authorList>
    </citation>
    <scope>NUCLEOTIDE SEQUENCE [LARGE SCALE GENOMIC DNA]</scope>
</reference>
<keyword evidence="1" id="KW-1133">Transmembrane helix</keyword>
<dbReference type="Proteomes" id="UP000231162">
    <property type="component" value="Unassembled WGS sequence"/>
</dbReference>
<dbReference type="EMBL" id="PEZX01000036">
    <property type="protein sequence ID" value="PIS06788.1"/>
    <property type="molecule type" value="Genomic_DNA"/>
</dbReference>
<evidence type="ECO:0000313" key="3">
    <source>
        <dbReference type="Proteomes" id="UP000231162"/>
    </source>
</evidence>
<name>A0A2M6R858_9BACT</name>
<sequence length="126" mass="13641">MKKNTKRGTAYIEILIATLIISAYAIPLYTWIGRIDGIQSKIEQRAVARSLLESAVATYRATPKDQRAPLTQTTPVSELPSGQIAVTVTENDSAQPSLLSYTATLTWQSVGGTQTMHIATYINNGG</sequence>
<dbReference type="AlphaFoldDB" id="A0A2M6R858"/>
<proteinExistence type="predicted"/>
<keyword evidence="1" id="KW-0812">Transmembrane</keyword>
<feature type="transmembrane region" description="Helical" evidence="1">
    <location>
        <begin position="12"/>
        <end position="32"/>
    </location>
</feature>
<protein>
    <submittedName>
        <fullName evidence="2">Uncharacterized protein</fullName>
    </submittedName>
</protein>
<gene>
    <name evidence="2" type="ORF">COT79_02730</name>
</gene>
<keyword evidence="1" id="KW-0472">Membrane</keyword>
<evidence type="ECO:0000313" key="2">
    <source>
        <dbReference type="EMBL" id="PIS06788.1"/>
    </source>
</evidence>
<comment type="caution">
    <text evidence="2">The sequence shown here is derived from an EMBL/GenBank/DDBJ whole genome shotgun (WGS) entry which is preliminary data.</text>
</comment>
<organism evidence="2 3">
    <name type="scientific">Candidatus Berkelbacteria bacterium CG10_big_fil_rev_8_21_14_0_10_43_14</name>
    <dbReference type="NCBI Taxonomy" id="1974515"/>
    <lineage>
        <taxon>Bacteria</taxon>
        <taxon>Candidatus Berkelbacteria</taxon>
    </lineage>
</organism>
<accession>A0A2M6R858</accession>
<evidence type="ECO:0000256" key="1">
    <source>
        <dbReference type="SAM" id="Phobius"/>
    </source>
</evidence>